<dbReference type="InterPro" id="IPR047112">
    <property type="entry name" value="RecG/Mfd"/>
</dbReference>
<keyword evidence="3" id="KW-0227">DNA damage</keyword>
<keyword evidence="2" id="KW-0547">Nucleotide-binding</keyword>
<evidence type="ECO:0000259" key="10">
    <source>
        <dbReference type="PROSITE" id="PS51194"/>
    </source>
</evidence>
<dbReference type="EMBL" id="MHNZ01000002">
    <property type="protein sequence ID" value="OGZ57040.1"/>
    <property type="molecule type" value="Genomic_DNA"/>
</dbReference>
<dbReference type="Proteomes" id="UP000177954">
    <property type="component" value="Unassembled WGS sequence"/>
</dbReference>
<proteinExistence type="predicted"/>
<dbReference type="AlphaFoldDB" id="A0A1G2H403"/>
<dbReference type="SMART" id="SM00490">
    <property type="entry name" value="HELICc"/>
    <property type="match status" value="1"/>
</dbReference>
<evidence type="ECO:0008006" key="13">
    <source>
        <dbReference type="Google" id="ProtNLM"/>
    </source>
</evidence>
<dbReference type="InterPro" id="IPR003711">
    <property type="entry name" value="CarD-like/TRCF_RID"/>
</dbReference>
<dbReference type="InterPro" id="IPR041471">
    <property type="entry name" value="UvrB_inter"/>
</dbReference>
<feature type="domain" description="Helicase ATP-binding" evidence="9">
    <location>
        <begin position="283"/>
        <end position="444"/>
    </location>
</feature>
<dbReference type="Gene3D" id="3.30.2060.10">
    <property type="entry name" value="Penicillin-binding protein 1b domain"/>
    <property type="match status" value="1"/>
</dbReference>
<dbReference type="InterPro" id="IPR014001">
    <property type="entry name" value="Helicase_ATP-bd"/>
</dbReference>
<evidence type="ECO:0000256" key="2">
    <source>
        <dbReference type="ARBA" id="ARBA00022741"/>
    </source>
</evidence>
<reference evidence="11 12" key="1">
    <citation type="journal article" date="2016" name="Nat. Commun.">
        <title>Thousands of microbial genomes shed light on interconnected biogeochemical processes in an aquifer system.</title>
        <authorList>
            <person name="Anantharaman K."/>
            <person name="Brown C.T."/>
            <person name="Hug L.A."/>
            <person name="Sharon I."/>
            <person name="Castelle C.J."/>
            <person name="Probst A.J."/>
            <person name="Thomas B.C."/>
            <person name="Singh A."/>
            <person name="Wilkins M.J."/>
            <person name="Karaoz U."/>
            <person name="Brodie E.L."/>
            <person name="Williams K.H."/>
            <person name="Hubbard S.S."/>
            <person name="Banfield J.F."/>
        </authorList>
    </citation>
    <scope>NUCLEOTIDE SEQUENCE [LARGE SCALE GENOMIC DNA]</scope>
</reference>
<evidence type="ECO:0000256" key="8">
    <source>
        <dbReference type="ARBA" id="ARBA00023204"/>
    </source>
</evidence>
<dbReference type="PANTHER" id="PTHR47964:SF1">
    <property type="entry name" value="ATP-DEPENDENT DNA HELICASE HOMOLOG RECG, CHLOROPLASTIC"/>
    <property type="match status" value="1"/>
</dbReference>
<dbReference type="GO" id="GO:0005524">
    <property type="term" value="F:ATP binding"/>
    <property type="evidence" value="ECO:0007669"/>
    <property type="project" value="UniProtKB-KW"/>
</dbReference>
<evidence type="ECO:0000313" key="11">
    <source>
        <dbReference type="EMBL" id="OGZ57040.1"/>
    </source>
</evidence>
<protein>
    <recommendedName>
        <fullName evidence="13">Transcription-repair coupling factor</fullName>
    </recommendedName>
</protein>
<dbReference type="SMART" id="SM00487">
    <property type="entry name" value="DEXDc"/>
    <property type="match status" value="1"/>
</dbReference>
<dbReference type="PANTHER" id="PTHR47964">
    <property type="entry name" value="ATP-DEPENDENT DNA HELICASE HOMOLOG RECG, CHLOROPLASTIC"/>
    <property type="match status" value="1"/>
</dbReference>
<keyword evidence="6" id="KW-0067">ATP-binding</keyword>
<gene>
    <name evidence="11" type="ORF">A3J04_00555</name>
</gene>
<dbReference type="PROSITE" id="PS51194">
    <property type="entry name" value="HELICASE_CTER"/>
    <property type="match status" value="1"/>
</dbReference>
<dbReference type="SUPFAM" id="SSF141259">
    <property type="entry name" value="CarD-like"/>
    <property type="match status" value="1"/>
</dbReference>
<dbReference type="Pfam" id="PF00271">
    <property type="entry name" value="Helicase_C"/>
    <property type="match status" value="1"/>
</dbReference>
<dbReference type="GO" id="GO:0003678">
    <property type="term" value="F:DNA helicase activity"/>
    <property type="evidence" value="ECO:0007669"/>
    <property type="project" value="TreeGrafter"/>
</dbReference>
<name>A0A1G2H403_9BACT</name>
<dbReference type="InterPro" id="IPR011545">
    <property type="entry name" value="DEAD/DEAH_box_helicase_dom"/>
</dbReference>
<dbReference type="Pfam" id="PF00270">
    <property type="entry name" value="DEAD"/>
    <property type="match status" value="1"/>
</dbReference>
<dbReference type="STRING" id="1802129.A3J04_00555"/>
<dbReference type="GO" id="GO:0016787">
    <property type="term" value="F:hydrolase activity"/>
    <property type="evidence" value="ECO:0007669"/>
    <property type="project" value="UniProtKB-KW"/>
</dbReference>
<evidence type="ECO:0000256" key="6">
    <source>
        <dbReference type="ARBA" id="ARBA00022840"/>
    </source>
</evidence>
<keyword evidence="5" id="KW-0347">Helicase</keyword>
<dbReference type="InterPro" id="IPR027417">
    <property type="entry name" value="P-loop_NTPase"/>
</dbReference>
<sequence length="658" mass="74118">MVGMAEELFIAARLPEFEKKTPAWFRHNKRNIEKGKHQNVFWEHNTIVLDLSWQNGMRALVERLIEFGYEMNAWPEERGEFSIRGGTIIIWPVNERGLWRVDFFGNAIEIIEEIAKSEKDFPERKKKRDRALFEYLRDGDYIVHIDHGIGIWRGIAKVAAKEYFLIEYRGPARTTVQSGGPRGGDADTLHVPISEAGRISPYIGFRAPQVTRLGTPLWKRTLKKTKEDAVEFAKKLLTMHAARATTAREAYSEFAELEEKIASGFLHEETPAQKRVIKEVFADLASPAPMDRIIIGDVGFGKTEVALRASARVAASGKQVALLAPTTLLCDQHYRTWQARFKDLPVSVARLSRLESGTTQKKILGELSMGTLDIIVGTHRLLSRDVVFKNLGLLVVDEEQRFGVRAKEHLKNLKKDIDVLTLSATPLPRTLSLALSHVKRMSVLEDAPLGRLAPETLVLPYDKKILKLAIAREIARGGQIYILENRIHKIPKTLEMLAHMLPERKIGYIHGRVGEKQLVETMEKFRENKIEILVSTTIIENGIDLASVNTLIVSDSTLFGLADLHQLRGRVGRGDAQAYAYFFYNREHLPKKAEQRLDILQDTQFLGAGSVIAEKDLEMRGAGNILGREQSGAAARVGLNLYSQFLADAVEKLRAVQS</sequence>
<keyword evidence="1" id="KW-0963">Cytoplasm</keyword>
<evidence type="ECO:0000256" key="1">
    <source>
        <dbReference type="ARBA" id="ARBA00022490"/>
    </source>
</evidence>
<comment type="caution">
    <text evidence="11">The sequence shown here is derived from an EMBL/GenBank/DDBJ whole genome shotgun (WGS) entry which is preliminary data.</text>
</comment>
<accession>A0A1G2H403</accession>
<dbReference type="SUPFAM" id="SSF52540">
    <property type="entry name" value="P-loop containing nucleoside triphosphate hydrolases"/>
    <property type="match status" value="2"/>
</dbReference>
<evidence type="ECO:0000256" key="4">
    <source>
        <dbReference type="ARBA" id="ARBA00022801"/>
    </source>
</evidence>
<keyword evidence="4" id="KW-0378">Hydrolase</keyword>
<organism evidence="11 12">
    <name type="scientific">Candidatus Ryanbacteria bacterium RIFCSPLOWO2_02_FULL_47_14</name>
    <dbReference type="NCBI Taxonomy" id="1802129"/>
    <lineage>
        <taxon>Bacteria</taxon>
        <taxon>Candidatus Ryaniibacteriota</taxon>
    </lineage>
</organism>
<dbReference type="Gene3D" id="2.40.10.170">
    <property type="match status" value="1"/>
</dbReference>
<dbReference type="InterPro" id="IPR001650">
    <property type="entry name" value="Helicase_C-like"/>
</dbReference>
<evidence type="ECO:0000256" key="7">
    <source>
        <dbReference type="ARBA" id="ARBA00023125"/>
    </source>
</evidence>
<dbReference type="PROSITE" id="PS51192">
    <property type="entry name" value="HELICASE_ATP_BIND_1"/>
    <property type="match status" value="1"/>
</dbReference>
<dbReference type="Pfam" id="PF02559">
    <property type="entry name" value="CarD_TRCF_RID"/>
    <property type="match status" value="1"/>
</dbReference>
<dbReference type="InterPro" id="IPR036101">
    <property type="entry name" value="CarD-like/TRCF_RID_sf"/>
</dbReference>
<evidence type="ECO:0000256" key="5">
    <source>
        <dbReference type="ARBA" id="ARBA00022806"/>
    </source>
</evidence>
<evidence type="ECO:0000256" key="3">
    <source>
        <dbReference type="ARBA" id="ARBA00022763"/>
    </source>
</evidence>
<keyword evidence="8" id="KW-0234">DNA repair</keyword>
<dbReference type="Gene3D" id="3.40.50.300">
    <property type="entry name" value="P-loop containing nucleotide triphosphate hydrolases"/>
    <property type="match status" value="2"/>
</dbReference>
<evidence type="ECO:0000259" key="9">
    <source>
        <dbReference type="PROSITE" id="PS51192"/>
    </source>
</evidence>
<feature type="domain" description="Helicase C-terminal" evidence="10">
    <location>
        <begin position="464"/>
        <end position="618"/>
    </location>
</feature>
<dbReference type="SMART" id="SM01058">
    <property type="entry name" value="CarD_TRCF"/>
    <property type="match status" value="1"/>
</dbReference>
<dbReference type="CDD" id="cd17991">
    <property type="entry name" value="DEXHc_TRCF"/>
    <property type="match status" value="1"/>
</dbReference>
<dbReference type="GO" id="GO:0006281">
    <property type="term" value="P:DNA repair"/>
    <property type="evidence" value="ECO:0007669"/>
    <property type="project" value="UniProtKB-KW"/>
</dbReference>
<evidence type="ECO:0000313" key="12">
    <source>
        <dbReference type="Proteomes" id="UP000177954"/>
    </source>
</evidence>
<dbReference type="GO" id="GO:0003677">
    <property type="term" value="F:DNA binding"/>
    <property type="evidence" value="ECO:0007669"/>
    <property type="project" value="UniProtKB-KW"/>
</dbReference>
<keyword evidence="7" id="KW-0238">DNA-binding</keyword>
<dbReference type="Pfam" id="PF17757">
    <property type="entry name" value="UvrB_inter"/>
    <property type="match status" value="1"/>
</dbReference>